<dbReference type="PANTHER" id="PTHR42793">
    <property type="entry name" value="COA BINDING DOMAIN CONTAINING PROTEIN"/>
    <property type="match status" value="1"/>
</dbReference>
<protein>
    <recommendedName>
        <fullName evidence="1">CoA-binding domain-containing protein</fullName>
    </recommendedName>
</protein>
<name>X1LKN9_9ZZZZ</name>
<dbReference type="InterPro" id="IPR036291">
    <property type="entry name" value="NAD(P)-bd_dom_sf"/>
</dbReference>
<dbReference type="InterPro" id="IPR003781">
    <property type="entry name" value="CoA-bd"/>
</dbReference>
<dbReference type="Gene3D" id="3.40.50.720">
    <property type="entry name" value="NAD(P)-binding Rossmann-like Domain"/>
    <property type="match status" value="1"/>
</dbReference>
<dbReference type="EMBL" id="BARU01046913">
    <property type="protein sequence ID" value="GAH94688.1"/>
    <property type="molecule type" value="Genomic_DNA"/>
</dbReference>
<reference evidence="2" key="1">
    <citation type="journal article" date="2014" name="Front. Microbiol.">
        <title>High frequency of phylogenetically diverse reductive dehalogenase-homologous genes in deep subseafloor sedimentary metagenomes.</title>
        <authorList>
            <person name="Kawai M."/>
            <person name="Futagami T."/>
            <person name="Toyoda A."/>
            <person name="Takaki Y."/>
            <person name="Nishi S."/>
            <person name="Hori S."/>
            <person name="Arai W."/>
            <person name="Tsubouchi T."/>
            <person name="Morono Y."/>
            <person name="Uchiyama I."/>
            <person name="Ito T."/>
            <person name="Fujiyama A."/>
            <person name="Inagaki F."/>
            <person name="Takami H."/>
        </authorList>
    </citation>
    <scope>NUCLEOTIDE SEQUENCE</scope>
    <source>
        <strain evidence="2">Expedition CK06-06</strain>
    </source>
</reference>
<dbReference type="AlphaFoldDB" id="X1LKN9"/>
<feature type="domain" description="CoA-binding" evidence="1">
    <location>
        <begin position="1"/>
        <end position="59"/>
    </location>
</feature>
<organism evidence="2">
    <name type="scientific">marine sediment metagenome</name>
    <dbReference type="NCBI Taxonomy" id="412755"/>
    <lineage>
        <taxon>unclassified sequences</taxon>
        <taxon>metagenomes</taxon>
        <taxon>ecological metagenomes</taxon>
    </lineage>
</organism>
<dbReference type="Pfam" id="PF13380">
    <property type="entry name" value="CoA_binding_2"/>
    <property type="match status" value="1"/>
</dbReference>
<proteinExistence type="predicted"/>
<comment type="caution">
    <text evidence="2">The sequence shown here is derived from an EMBL/GenBank/DDBJ whole genome shotgun (WGS) entry which is preliminary data.</text>
</comment>
<dbReference type="SUPFAM" id="SSF51735">
    <property type="entry name" value="NAD(P)-binding Rossmann-fold domains"/>
    <property type="match status" value="1"/>
</dbReference>
<accession>X1LKN9</accession>
<sequence length="65" mass="7289">PIHLREEKVLGLKAYKSVLDLPETPDLAMIVIPTRYIPKVMEECGQKGIKQLIITSGGFREIDPV</sequence>
<gene>
    <name evidence="2" type="ORF">S03H2_70544</name>
</gene>
<evidence type="ECO:0000313" key="2">
    <source>
        <dbReference type="EMBL" id="GAH94688.1"/>
    </source>
</evidence>
<evidence type="ECO:0000259" key="1">
    <source>
        <dbReference type="Pfam" id="PF13380"/>
    </source>
</evidence>
<feature type="non-terminal residue" evidence="2">
    <location>
        <position position="1"/>
    </location>
</feature>
<dbReference type="PANTHER" id="PTHR42793:SF1">
    <property type="entry name" value="PEPTIDYL-LYSINE N-ACETYLTRANSFERASE PATZ"/>
    <property type="match status" value="1"/>
</dbReference>